<accession>A0A223W0D4</accession>
<sequence length="448" mass="51162">MAIDAVLLRLMRERKMFAQLYSAIPEETPVIEKETRAVLRDFERYYKAYPSHDHIDKETFVPRFMQWHPSLKDEQKLYYMKLLDGVWSKEADEDQRTNIMSWLAELEMATSMANLTETFNSGDLDEDFYAKIIEITDQYKKRVDVRFDRWIDDPIFDLLLEDLNDDGVAWRLNCMNKHSRKLRMGDFIIVAGRPNKGKTSFLASESTFWAPQLPPDKNIIWLNNEGPGRRIVPTLYRAALGKTIPQLGELARAGLAEAEYSDVVGRRDRIRVIDIHGWTNGMVERVLEDSNPGLIIYDMIDNIKGFGNAARTDLGLEMMYQWARERSVKFDAIGVATSQISNDGDGLMFPTMGMLKDSKTGKQGACDMQLMIGSSNDPTYANARFIGLPKNKMSRPGIPEDPRQEVHFNRDTARFTDVAGEYSLHEHETNQATQQVHSGDADGVDAVL</sequence>
<dbReference type="GO" id="GO:0004386">
    <property type="term" value="F:helicase activity"/>
    <property type="evidence" value="ECO:0007669"/>
    <property type="project" value="UniProtKB-KW"/>
</dbReference>
<dbReference type="InterPro" id="IPR027417">
    <property type="entry name" value="P-loop_NTPase"/>
</dbReference>
<protein>
    <submittedName>
        <fullName evidence="2">DNA helicase</fullName>
    </submittedName>
</protein>
<proteinExistence type="predicted"/>
<feature type="region of interest" description="Disordered" evidence="1">
    <location>
        <begin position="427"/>
        <end position="448"/>
    </location>
</feature>
<dbReference type="SUPFAM" id="SSF52540">
    <property type="entry name" value="P-loop containing nucleoside triphosphate hydrolases"/>
    <property type="match status" value="1"/>
</dbReference>
<keyword evidence="2" id="KW-0378">Hydrolase</keyword>
<name>A0A223W0D4_9CAUD</name>
<evidence type="ECO:0000313" key="2">
    <source>
        <dbReference type="EMBL" id="ASV44557.1"/>
    </source>
</evidence>
<reference evidence="3" key="1">
    <citation type="submission" date="2017-06" db="EMBL/GenBank/DDBJ databases">
        <authorList>
            <person name="Spollen W.G."/>
            <person name="Givan S.A."/>
            <person name="Brown P.B."/>
            <person name="Attai H."/>
        </authorList>
    </citation>
    <scope>NUCLEOTIDE SEQUENCE [LARGE SCALE GENOMIC DNA]</scope>
</reference>
<dbReference type="Proteomes" id="UP000223042">
    <property type="component" value="Segment"/>
</dbReference>
<evidence type="ECO:0000313" key="3">
    <source>
        <dbReference type="Proteomes" id="UP000223042"/>
    </source>
</evidence>
<keyword evidence="3" id="KW-1185">Reference proteome</keyword>
<keyword evidence="2" id="KW-0347">Helicase</keyword>
<dbReference type="KEGG" id="vg:54981980"/>
<dbReference type="RefSeq" id="YP_009791792.1">
    <property type="nucleotide sequence ID" value="NC_047845.1"/>
</dbReference>
<dbReference type="GeneID" id="54981980"/>
<evidence type="ECO:0000256" key="1">
    <source>
        <dbReference type="SAM" id="MobiDB-lite"/>
    </source>
</evidence>
<keyword evidence="2" id="KW-0547">Nucleotide-binding</keyword>
<organism evidence="2 3">
    <name type="scientific">Agrobacterium phage Atu_ph02</name>
    <dbReference type="NCBI Taxonomy" id="2024261"/>
    <lineage>
        <taxon>Viruses</taxon>
        <taxon>Duplodnaviria</taxon>
        <taxon>Heunggongvirae</taxon>
        <taxon>Uroviricota</taxon>
        <taxon>Caudoviricetes</taxon>
        <taxon>Autographivirales</taxon>
        <taxon>Dunnvirinae</taxon>
        <taxon>Atuphduovirus</taxon>
        <taxon>Atuphduovirus atuph02</taxon>
    </lineage>
</organism>
<dbReference type="EMBL" id="MF403005">
    <property type="protein sequence ID" value="ASV44557.1"/>
    <property type="molecule type" value="Genomic_DNA"/>
</dbReference>
<keyword evidence="2" id="KW-0067">ATP-binding</keyword>
<dbReference type="Pfam" id="PF13481">
    <property type="entry name" value="AAA_25"/>
    <property type="match status" value="1"/>
</dbReference>
<dbReference type="Gene3D" id="3.40.50.300">
    <property type="entry name" value="P-loop containing nucleotide triphosphate hydrolases"/>
    <property type="match status" value="1"/>
</dbReference>